<dbReference type="CDD" id="cd02440">
    <property type="entry name" value="AdoMet_MTases"/>
    <property type="match status" value="1"/>
</dbReference>
<dbReference type="GO" id="GO:0008168">
    <property type="term" value="F:methyltransferase activity"/>
    <property type="evidence" value="ECO:0007669"/>
    <property type="project" value="TreeGrafter"/>
</dbReference>
<feature type="binding site" evidence="3">
    <location>
        <position position="207"/>
    </location>
    <ligand>
        <name>carboxy-S-adenosyl-L-methionine</name>
        <dbReference type="ChEBI" id="CHEBI:134278"/>
    </ligand>
</feature>
<keyword evidence="5" id="KW-1185">Reference proteome</keyword>
<comment type="caution">
    <text evidence="4">The sequence shown here is derived from an EMBL/GenBank/DDBJ whole genome shotgun (WGS) entry which is preliminary data.</text>
</comment>
<feature type="binding site" evidence="3">
    <location>
        <position position="98"/>
    </location>
    <ligand>
        <name>carboxy-S-adenosyl-L-methionine</name>
        <dbReference type="ChEBI" id="CHEBI:134278"/>
    </ligand>
</feature>
<dbReference type="InterPro" id="IPR029063">
    <property type="entry name" value="SAM-dependent_MTases_sf"/>
</dbReference>
<dbReference type="Pfam" id="PF08003">
    <property type="entry name" value="Methyltransf_9"/>
    <property type="match status" value="1"/>
</dbReference>
<comment type="similarity">
    <text evidence="3">Belongs to the class I-like SAM-binding methyltransferase superfamily. CmoB family.</text>
</comment>
<protein>
    <recommendedName>
        <fullName evidence="3">tRNA U34 carboxymethyltransferase</fullName>
        <ecNumber evidence="3">2.5.1.-</ecNumber>
    </recommendedName>
</protein>
<feature type="binding site" evidence="3">
    <location>
        <begin position="187"/>
        <end position="188"/>
    </location>
    <ligand>
        <name>carboxy-S-adenosyl-L-methionine</name>
        <dbReference type="ChEBI" id="CHEBI:134278"/>
    </ligand>
</feature>
<feature type="binding site" evidence="3">
    <location>
        <begin position="159"/>
        <end position="161"/>
    </location>
    <ligand>
        <name>carboxy-S-adenosyl-L-methionine</name>
        <dbReference type="ChEBI" id="CHEBI:134278"/>
    </ligand>
</feature>
<comment type="function">
    <text evidence="3">Catalyzes carboxymethyl transfer from carboxy-S-adenosyl-L-methionine (Cx-SAM) to 5-hydroxyuridine (ho5U) to form 5-carboxymethoxyuridine (cmo5U) at position 34 in tRNAs.</text>
</comment>
<dbReference type="AlphaFoldDB" id="A0A5R9GNN9"/>
<comment type="subunit">
    <text evidence="3">Homotetramer.</text>
</comment>
<evidence type="ECO:0000313" key="4">
    <source>
        <dbReference type="EMBL" id="TLS67951.1"/>
    </source>
</evidence>
<dbReference type="SUPFAM" id="SSF53335">
    <property type="entry name" value="S-adenosyl-L-methionine-dependent methyltransferases"/>
    <property type="match status" value="1"/>
</dbReference>
<accession>A0A5R9GNN9</accession>
<dbReference type="Proteomes" id="UP000306585">
    <property type="component" value="Unassembled WGS sequence"/>
</dbReference>
<dbReference type="PANTHER" id="PTHR43464:SF95">
    <property type="entry name" value="TRNA U34 CARBOXYMETHYLTRANSFERASE"/>
    <property type="match status" value="1"/>
</dbReference>
<dbReference type="Gene3D" id="3.40.50.150">
    <property type="entry name" value="Vaccinia Virus protein VP39"/>
    <property type="match status" value="1"/>
</dbReference>
<dbReference type="InterPro" id="IPR027555">
    <property type="entry name" value="Mo5U34_MeTrfas-like"/>
</dbReference>
<evidence type="ECO:0000256" key="2">
    <source>
        <dbReference type="ARBA" id="ARBA00022694"/>
    </source>
</evidence>
<comment type="catalytic activity">
    <reaction evidence="3">
        <text>carboxy-S-adenosyl-L-methionine + 5-hydroxyuridine(34) in tRNA = 5-carboxymethoxyuridine(34) in tRNA + S-adenosyl-L-homocysteine + H(+)</text>
        <dbReference type="Rhea" id="RHEA:52848"/>
        <dbReference type="Rhea" id="RHEA-COMP:13381"/>
        <dbReference type="Rhea" id="RHEA-COMP:13383"/>
        <dbReference type="ChEBI" id="CHEBI:15378"/>
        <dbReference type="ChEBI" id="CHEBI:57856"/>
        <dbReference type="ChEBI" id="CHEBI:134278"/>
        <dbReference type="ChEBI" id="CHEBI:136877"/>
        <dbReference type="ChEBI" id="CHEBI:136879"/>
    </reaction>
</comment>
<feature type="binding site" evidence="3">
    <location>
        <position position="137"/>
    </location>
    <ligand>
        <name>carboxy-S-adenosyl-L-methionine</name>
        <dbReference type="ChEBI" id="CHEBI:134278"/>
    </ligand>
</feature>
<dbReference type="NCBIfam" id="TIGR00452">
    <property type="entry name" value="tRNA 5-methoxyuridine(34)/uridine 5-oxyacetic acid(34) synthase CmoB"/>
    <property type="match status" value="1"/>
</dbReference>
<evidence type="ECO:0000313" key="5">
    <source>
        <dbReference type="Proteomes" id="UP000306585"/>
    </source>
</evidence>
<dbReference type="GO" id="GO:0016765">
    <property type="term" value="F:transferase activity, transferring alkyl or aryl (other than methyl) groups"/>
    <property type="evidence" value="ECO:0007669"/>
    <property type="project" value="UniProtKB-UniRule"/>
</dbReference>
<dbReference type="InterPro" id="IPR010017">
    <property type="entry name" value="CmoB"/>
</dbReference>
<evidence type="ECO:0000256" key="1">
    <source>
        <dbReference type="ARBA" id="ARBA00022679"/>
    </source>
</evidence>
<dbReference type="GO" id="GO:0002098">
    <property type="term" value="P:tRNA wobble uridine modification"/>
    <property type="evidence" value="ECO:0007669"/>
    <property type="project" value="InterPro"/>
</dbReference>
<gene>
    <name evidence="3 4" type="primary">cmoB</name>
    <name evidence="4" type="ORF">FEF65_05770</name>
</gene>
<feature type="binding site" evidence="3">
    <location>
        <position position="117"/>
    </location>
    <ligand>
        <name>carboxy-S-adenosyl-L-methionine</name>
        <dbReference type="ChEBI" id="CHEBI:134278"/>
    </ligand>
</feature>
<dbReference type="RefSeq" id="WP_138238848.1">
    <property type="nucleotide sequence ID" value="NZ_VBRY01000004.1"/>
</dbReference>
<keyword evidence="2 3" id="KW-0819">tRNA processing</keyword>
<feature type="binding site" evidence="3">
    <location>
        <position position="112"/>
    </location>
    <ligand>
        <name>carboxy-S-adenosyl-L-methionine</name>
        <dbReference type="ChEBI" id="CHEBI:134278"/>
    </ligand>
</feature>
<sequence>MNTHSAQAAGWLQPLTATTALTPYHTGLAEVLTRAFTACEQHGDYARWQQAIAALPGTRPSSTELDTDAIRIGLSSDLNDEERTKLVQSLQQLHPWRKGPFDYFGTRIETEWRSDWKWDRLKDAITPLHGRTVLDIGCGSGYHCWRMRGAGAEHVIGIDPTILFLMQFRAAQRYIQDSRVQFWPIGIDDLPAGMACFDTVFSMGILYHRRSPIDHLLQLKDLLRKGGELVLETLVVEGDEHHCLLPADRYAKMRNVWFLPSVAMLVRWLERSGFRDIRLVDTTPTTTDEQRSTDWMRFESLANYLDPHDPTRTIEGYPAPLRATMTAIK</sequence>
<evidence type="ECO:0000256" key="3">
    <source>
        <dbReference type="HAMAP-Rule" id="MF_01590"/>
    </source>
</evidence>
<name>A0A5R9GNN9_9PROT</name>
<dbReference type="HAMAP" id="MF_01590">
    <property type="entry name" value="tRNA_carboxymethyltr_CmoB"/>
    <property type="match status" value="1"/>
</dbReference>
<feature type="binding site" evidence="3">
    <location>
        <position position="203"/>
    </location>
    <ligand>
        <name>carboxy-S-adenosyl-L-methionine</name>
        <dbReference type="ChEBI" id="CHEBI:134278"/>
    </ligand>
</feature>
<proteinExistence type="inferred from homology"/>
<dbReference type="PANTHER" id="PTHR43464">
    <property type="entry name" value="METHYLTRANSFERASE"/>
    <property type="match status" value="1"/>
</dbReference>
<dbReference type="NCBIfam" id="NF011650">
    <property type="entry name" value="PRK15068.1"/>
    <property type="match status" value="1"/>
</dbReference>
<organism evidence="4 5">
    <name type="scientific">Mariprofundus erugo</name>
    <dbReference type="NCBI Taxonomy" id="2528639"/>
    <lineage>
        <taxon>Bacteria</taxon>
        <taxon>Pseudomonadati</taxon>
        <taxon>Pseudomonadota</taxon>
        <taxon>Candidatius Mariprofundia</taxon>
        <taxon>Mariprofundales</taxon>
        <taxon>Mariprofundaceae</taxon>
        <taxon>Mariprofundus</taxon>
    </lineage>
</organism>
<keyword evidence="1 3" id="KW-0808">Transferase</keyword>
<feature type="binding site" evidence="3">
    <location>
        <position position="322"/>
    </location>
    <ligand>
        <name>carboxy-S-adenosyl-L-methionine</name>
        <dbReference type="ChEBI" id="CHEBI:134278"/>
    </ligand>
</feature>
<dbReference type="EMBL" id="VBRY01000004">
    <property type="protein sequence ID" value="TLS67951.1"/>
    <property type="molecule type" value="Genomic_DNA"/>
</dbReference>
<dbReference type="EC" id="2.5.1.-" evidence="3"/>
<reference evidence="4 5" key="1">
    <citation type="journal article" date="2019" name="Appl. Environ. Microbiol.">
        <title>Environmental Evidence and Genomic Insight of Iron-oxidizing Bacteria Preference Towards More Corrosion Resistant Stainless Steel at Higher Salinities.</title>
        <authorList>
            <person name="Garrison C.E."/>
            <person name="Price K.A."/>
            <person name="Field E.K."/>
        </authorList>
    </citation>
    <scope>NUCLEOTIDE SEQUENCE [LARGE SCALE GENOMIC DNA]</scope>
    <source>
        <strain evidence="4 5">P3</strain>
    </source>
</reference>